<name>A0ACB8DXQ3_DERSI</name>
<organism evidence="1 2">
    <name type="scientific">Dermacentor silvarum</name>
    <name type="common">Tick</name>
    <dbReference type="NCBI Taxonomy" id="543639"/>
    <lineage>
        <taxon>Eukaryota</taxon>
        <taxon>Metazoa</taxon>
        <taxon>Ecdysozoa</taxon>
        <taxon>Arthropoda</taxon>
        <taxon>Chelicerata</taxon>
        <taxon>Arachnida</taxon>
        <taxon>Acari</taxon>
        <taxon>Parasitiformes</taxon>
        <taxon>Ixodida</taxon>
        <taxon>Ixodoidea</taxon>
        <taxon>Ixodidae</taxon>
        <taxon>Rhipicephalinae</taxon>
        <taxon>Dermacentor</taxon>
    </lineage>
</organism>
<dbReference type="EMBL" id="CM023470">
    <property type="protein sequence ID" value="KAH7979055.1"/>
    <property type="molecule type" value="Genomic_DNA"/>
</dbReference>
<proteinExistence type="predicted"/>
<protein>
    <submittedName>
        <fullName evidence="1">Uncharacterized protein</fullName>
    </submittedName>
</protein>
<gene>
    <name evidence="1" type="ORF">HPB49_007940</name>
</gene>
<reference evidence="1" key="1">
    <citation type="submission" date="2020-05" db="EMBL/GenBank/DDBJ databases">
        <title>Large-scale comparative analyses of tick genomes elucidate their genetic diversity and vector capacities.</title>
        <authorList>
            <person name="Jia N."/>
            <person name="Wang J."/>
            <person name="Shi W."/>
            <person name="Du L."/>
            <person name="Sun Y."/>
            <person name="Zhan W."/>
            <person name="Jiang J."/>
            <person name="Wang Q."/>
            <person name="Zhang B."/>
            <person name="Ji P."/>
            <person name="Sakyi L.B."/>
            <person name="Cui X."/>
            <person name="Yuan T."/>
            <person name="Jiang B."/>
            <person name="Yang W."/>
            <person name="Lam T.T.-Y."/>
            <person name="Chang Q."/>
            <person name="Ding S."/>
            <person name="Wang X."/>
            <person name="Zhu J."/>
            <person name="Ruan X."/>
            <person name="Zhao L."/>
            <person name="Wei J."/>
            <person name="Que T."/>
            <person name="Du C."/>
            <person name="Cheng J."/>
            <person name="Dai P."/>
            <person name="Han X."/>
            <person name="Huang E."/>
            <person name="Gao Y."/>
            <person name="Liu J."/>
            <person name="Shao H."/>
            <person name="Ye R."/>
            <person name="Li L."/>
            <person name="Wei W."/>
            <person name="Wang X."/>
            <person name="Wang C."/>
            <person name="Yang T."/>
            <person name="Huo Q."/>
            <person name="Li W."/>
            <person name="Guo W."/>
            <person name="Chen H."/>
            <person name="Zhou L."/>
            <person name="Ni X."/>
            <person name="Tian J."/>
            <person name="Zhou Y."/>
            <person name="Sheng Y."/>
            <person name="Liu T."/>
            <person name="Pan Y."/>
            <person name="Xia L."/>
            <person name="Li J."/>
            <person name="Zhao F."/>
            <person name="Cao W."/>
        </authorList>
    </citation>
    <scope>NUCLEOTIDE SEQUENCE</scope>
    <source>
        <strain evidence="1">Dsil-2018</strain>
    </source>
</reference>
<dbReference type="Proteomes" id="UP000821865">
    <property type="component" value="Chromosome 1"/>
</dbReference>
<sequence length="234" mass="26039">MERLQKKQAALRQAIDKIIAAASDPLQSPTIKSERRSRIEALEVPTICGDLLQPSDDFTARIAHEQGLQLADTVPDGYHPGVGVELLIGAEPGEISPQLRSFWELQHPGIVDNAQLTAKNDNVLRAFEENIVHKNGRYEVTLPSRENAADLTAKKSTPEPLMNLEDHSSLTRVLFVTGWVRRFIQNCRSQSKLTGELTAAEVSDAENIWKKACQLDAFRNDVRALRAARLLDRG</sequence>
<evidence type="ECO:0000313" key="2">
    <source>
        <dbReference type="Proteomes" id="UP000821865"/>
    </source>
</evidence>
<evidence type="ECO:0000313" key="1">
    <source>
        <dbReference type="EMBL" id="KAH7979055.1"/>
    </source>
</evidence>
<accession>A0ACB8DXQ3</accession>
<comment type="caution">
    <text evidence="1">The sequence shown here is derived from an EMBL/GenBank/DDBJ whole genome shotgun (WGS) entry which is preliminary data.</text>
</comment>
<keyword evidence="2" id="KW-1185">Reference proteome</keyword>